<dbReference type="eggNOG" id="COG4783">
    <property type="taxonomic scope" value="Bacteria"/>
</dbReference>
<dbReference type="InterPro" id="IPR001915">
    <property type="entry name" value="Peptidase_M48"/>
</dbReference>
<dbReference type="CDD" id="cd07324">
    <property type="entry name" value="M48C_Oma1-like"/>
    <property type="match status" value="1"/>
</dbReference>
<keyword evidence="5 6" id="KW-0482">Metalloprotease</keyword>
<dbReference type="PANTHER" id="PTHR22726">
    <property type="entry name" value="METALLOENDOPEPTIDASE OMA1"/>
    <property type="match status" value="1"/>
</dbReference>
<dbReference type="InterPro" id="IPR051156">
    <property type="entry name" value="Mito/Outer_Membr_Metalloprot"/>
</dbReference>
<evidence type="ECO:0000259" key="7">
    <source>
        <dbReference type="Pfam" id="PF01435"/>
    </source>
</evidence>
<keyword evidence="2" id="KW-0479">Metal-binding</keyword>
<dbReference type="GO" id="GO:0004222">
    <property type="term" value="F:metalloendopeptidase activity"/>
    <property type="evidence" value="ECO:0007669"/>
    <property type="project" value="InterPro"/>
</dbReference>
<keyword evidence="4 6" id="KW-0862">Zinc</keyword>
<dbReference type="EMBL" id="AFWT01000026">
    <property type="protein sequence ID" value="EGV29527.1"/>
    <property type="molecule type" value="Genomic_DNA"/>
</dbReference>
<evidence type="ECO:0000256" key="4">
    <source>
        <dbReference type="ARBA" id="ARBA00022833"/>
    </source>
</evidence>
<dbReference type="GO" id="GO:0051603">
    <property type="term" value="P:proteolysis involved in protein catabolic process"/>
    <property type="evidence" value="ECO:0007669"/>
    <property type="project" value="TreeGrafter"/>
</dbReference>
<feature type="domain" description="Peptidase M48" evidence="7">
    <location>
        <begin position="20"/>
        <end position="93"/>
    </location>
</feature>
<dbReference type="Pfam" id="PF01435">
    <property type="entry name" value="Peptidase_M48"/>
    <property type="match status" value="1"/>
</dbReference>
<dbReference type="GO" id="GO:0046872">
    <property type="term" value="F:metal ion binding"/>
    <property type="evidence" value="ECO:0007669"/>
    <property type="project" value="UniProtKB-KW"/>
</dbReference>
<comment type="cofactor">
    <cofactor evidence="6">
        <name>Zn(2+)</name>
        <dbReference type="ChEBI" id="CHEBI:29105"/>
    </cofactor>
    <text evidence="6">Binds 1 zinc ion per subunit.</text>
</comment>
<dbReference type="PANTHER" id="PTHR22726:SF1">
    <property type="entry name" value="METALLOENDOPEPTIDASE OMA1, MITOCHONDRIAL"/>
    <property type="match status" value="1"/>
</dbReference>
<evidence type="ECO:0000313" key="8">
    <source>
        <dbReference type="EMBL" id="EGV29527.1"/>
    </source>
</evidence>
<sequence length="198" mass="22520">MQRIAESWPLRFAGDPVRRYVLRLGQKIVAQVDPHHVDDWRFFVVRNLEPTAFAVGGNRFVVSDGLIAFVRNESDLVAVLAHEIAHQRLRHFCDQAPTDAKRIRYGSIVQHFDLDTERAADAEAVRLLELAGYDSCSMYEVLRCLSERPGAPVSQLQARMRSLKSSCTNRANMPHIGELEEIRSHILDESGTPIQRCR</sequence>
<evidence type="ECO:0000256" key="1">
    <source>
        <dbReference type="ARBA" id="ARBA00022670"/>
    </source>
</evidence>
<dbReference type="Gene3D" id="3.30.2010.10">
    <property type="entry name" value="Metalloproteases ('zincins'), catalytic domain"/>
    <property type="match status" value="1"/>
</dbReference>
<gene>
    <name evidence="8" type="ORF">ThidrDRAFT_3264</name>
</gene>
<evidence type="ECO:0000313" key="9">
    <source>
        <dbReference type="Proteomes" id="UP000004200"/>
    </source>
</evidence>
<evidence type="ECO:0000256" key="3">
    <source>
        <dbReference type="ARBA" id="ARBA00022801"/>
    </source>
</evidence>
<comment type="similarity">
    <text evidence="6">Belongs to the peptidase M48 family.</text>
</comment>
<reference evidence="8 9" key="1">
    <citation type="submission" date="2011-06" db="EMBL/GenBank/DDBJ databases">
        <title>The draft genome of Thiorhodococcus drewsii AZ1.</title>
        <authorList>
            <consortium name="US DOE Joint Genome Institute (JGI-PGF)"/>
            <person name="Lucas S."/>
            <person name="Han J."/>
            <person name="Lapidus A."/>
            <person name="Cheng J.-F."/>
            <person name="Goodwin L."/>
            <person name="Pitluck S."/>
            <person name="Peters L."/>
            <person name="Land M.L."/>
            <person name="Hauser L."/>
            <person name="Vogl K."/>
            <person name="Liu Z."/>
            <person name="Imhoff J."/>
            <person name="Thiel V."/>
            <person name="Frigaard N.-U."/>
            <person name="Bryant D.A."/>
            <person name="Woyke T.J."/>
        </authorList>
    </citation>
    <scope>NUCLEOTIDE SEQUENCE [LARGE SCALE GENOMIC DNA]</scope>
    <source>
        <strain evidence="8 9">AZ1</strain>
    </source>
</reference>
<keyword evidence="1 6" id="KW-0645">Protease</keyword>
<dbReference type="GO" id="GO:0016020">
    <property type="term" value="C:membrane"/>
    <property type="evidence" value="ECO:0007669"/>
    <property type="project" value="TreeGrafter"/>
</dbReference>
<evidence type="ECO:0000256" key="5">
    <source>
        <dbReference type="ARBA" id="ARBA00023049"/>
    </source>
</evidence>
<evidence type="ECO:0000256" key="6">
    <source>
        <dbReference type="RuleBase" id="RU003983"/>
    </source>
</evidence>
<dbReference type="STRING" id="765913.ThidrDRAFT_3264"/>
<protein>
    <submittedName>
        <fullName evidence="8">Peptidase M48 Ste24p</fullName>
    </submittedName>
</protein>
<evidence type="ECO:0000256" key="2">
    <source>
        <dbReference type="ARBA" id="ARBA00022723"/>
    </source>
</evidence>
<dbReference type="Proteomes" id="UP000004200">
    <property type="component" value="Unassembled WGS sequence"/>
</dbReference>
<comment type="caution">
    <text evidence="8">The sequence shown here is derived from an EMBL/GenBank/DDBJ whole genome shotgun (WGS) entry which is preliminary data.</text>
</comment>
<organism evidence="8 9">
    <name type="scientific">Thiorhodococcus drewsii AZ1</name>
    <dbReference type="NCBI Taxonomy" id="765913"/>
    <lineage>
        <taxon>Bacteria</taxon>
        <taxon>Pseudomonadati</taxon>
        <taxon>Pseudomonadota</taxon>
        <taxon>Gammaproteobacteria</taxon>
        <taxon>Chromatiales</taxon>
        <taxon>Chromatiaceae</taxon>
        <taxon>Thiorhodococcus</taxon>
    </lineage>
</organism>
<name>G2E4Q1_9GAMM</name>
<keyword evidence="9" id="KW-1185">Reference proteome</keyword>
<dbReference type="AlphaFoldDB" id="G2E4Q1"/>
<proteinExistence type="inferred from homology"/>
<accession>G2E4Q1</accession>
<keyword evidence="3 6" id="KW-0378">Hydrolase</keyword>